<dbReference type="SMART" id="SM00091">
    <property type="entry name" value="PAS"/>
    <property type="match status" value="2"/>
</dbReference>
<feature type="domain" description="GGDEF" evidence="6">
    <location>
        <begin position="650"/>
        <end position="784"/>
    </location>
</feature>
<dbReference type="Pfam" id="PF00990">
    <property type="entry name" value="GGDEF"/>
    <property type="match status" value="1"/>
</dbReference>
<dbReference type="CDD" id="cd00130">
    <property type="entry name" value="PAS"/>
    <property type="match status" value="2"/>
</dbReference>
<dbReference type="OrthoDB" id="8553030at2"/>
<dbReference type="GO" id="GO:0003824">
    <property type="term" value="F:catalytic activity"/>
    <property type="evidence" value="ECO:0007669"/>
    <property type="project" value="UniProtKB-ARBA"/>
</dbReference>
<feature type="domain" description="PAS" evidence="3">
    <location>
        <begin position="370"/>
        <end position="440"/>
    </location>
</feature>
<dbReference type="SMART" id="SM00267">
    <property type="entry name" value="GGDEF"/>
    <property type="match status" value="1"/>
</dbReference>
<dbReference type="InterPro" id="IPR013656">
    <property type="entry name" value="PAS_4"/>
</dbReference>
<dbReference type="InterPro" id="IPR001633">
    <property type="entry name" value="EAL_dom"/>
</dbReference>
<gene>
    <name evidence="7" type="ordered locus">Metme_3254</name>
</gene>
<dbReference type="eggNOG" id="COG3221">
    <property type="taxonomic scope" value="Bacteria"/>
</dbReference>
<dbReference type="SUPFAM" id="SSF141868">
    <property type="entry name" value="EAL domain-like"/>
    <property type="match status" value="1"/>
</dbReference>
<dbReference type="InterPro" id="IPR000014">
    <property type="entry name" value="PAS"/>
</dbReference>
<dbReference type="CDD" id="cd01948">
    <property type="entry name" value="EAL"/>
    <property type="match status" value="1"/>
</dbReference>
<evidence type="ECO:0000313" key="8">
    <source>
        <dbReference type="Proteomes" id="UP000008888"/>
    </source>
</evidence>
<dbReference type="Pfam" id="PF13426">
    <property type="entry name" value="PAS_9"/>
    <property type="match status" value="1"/>
</dbReference>
<dbReference type="SMART" id="SM00086">
    <property type="entry name" value="PAC"/>
    <property type="match status" value="2"/>
</dbReference>
<dbReference type="InterPro" id="IPR043128">
    <property type="entry name" value="Rev_trsase/Diguanyl_cyclase"/>
</dbReference>
<keyword evidence="2" id="KW-1133">Transmembrane helix</keyword>
<dbReference type="PROSITE" id="PS50883">
    <property type="entry name" value="EAL"/>
    <property type="match status" value="1"/>
</dbReference>
<dbReference type="EMBL" id="CP002738">
    <property type="protein sequence ID" value="AEG01626.1"/>
    <property type="molecule type" value="Genomic_DNA"/>
</dbReference>
<dbReference type="eggNOG" id="COG2202">
    <property type="taxonomic scope" value="Bacteria"/>
</dbReference>
<dbReference type="SUPFAM" id="SSF55073">
    <property type="entry name" value="Nucleotide cyclase"/>
    <property type="match status" value="1"/>
</dbReference>
<dbReference type="Pfam" id="PF08448">
    <property type="entry name" value="PAS_4"/>
    <property type="match status" value="1"/>
</dbReference>
<protein>
    <submittedName>
        <fullName evidence="7">Diguanylate cyclase/phosphodiesterase with PAS/PAC sensor(S)</fullName>
    </submittedName>
</protein>
<sequence length="1052" mass="117502">MALTINGFLGRVPFIYRLMPLICCLAGLPAVVDAGEAVKIGILAYRSKPQTLAQWQPLAEALKQTIPDKDFVIEAFEFEELTLAVASRQVDFVLTNPGNYIQLSKRNGLSAPLATLALTDRNADQAIMVSGGVIFCRADYGGVKTLRDLKGKTIAAIGTESLGGYQFQAYEFQKLNGNLAEQAKLLFTGLPQDNVVNAVLNRQASVGFVRTGVLEEMAREGKLDMQQIKIINRQQLPDYPQLLSTRLYPEWPFAAMPQIDENLARHVAAALFMLEDHKSIMQAIGIYGFGVPADYTSVADLLREMRMPPYDVVPSFTLKDIWLRYQWALLTTLLIIGLFVLLTLKLLIVKRKLVLQQKLLLQQKQQLLESETFLRTLIRTLPDLIWLKNAEGVYLACNPRFEGFFGAEEHVIVGKTDYDFVDRELADSFRAQDLLSMQKDGPVLSERWVTFLGDGHRELLETRKIPMRNAAGEFVGVLGIGHDITKRKQAEEKLLLAASVFTHAREGILITGVDGKIIDVNDTFTAITGYSREEVLNRNPRMLKSDRQSRAFYTAMWADLNEKGEWSGELWNRRKNGQLYAEILTISAVRDAQGNTQHYVALFSDITPFKEYEQQLERIAHYDALTSLPNRILLADRLRLAMTQAQRRGMKVAVVFLDLDGFKAVNDTYGHDMGDELLMTLASRMKQALRESDTLARLGGDEFVAVLVDLPDTEACLPLLSRLLTAASQPVVFGELNMLVSASLGVSFYPQAEEIDADQLLRQADQAMYQAKLTGKNRYHLFDADRDGSVRSLYESLEHIARALENREFVLHYQPKVNMRTAEVLGVEALIRWQHPEKGLLSPASFLPVVENHPLAIEIGEWVIETALGQLEEWQTAGLDLPVSVNVGARQLQRAGFVKRLQSMLAAHQTIRPGHLEIEMQENSALEDIGAVSQVMHACRDIGIQFTLDDFGTGYSSLTYLKHLPVCSLKIDQSFVRDMLDDADDLAILRGVIGLADTFKLGVIAEGVENRAQADSLLQLGCELAQGYGIAPPMPPGELPGWAASWRNNPAW</sequence>
<dbReference type="Pfam" id="PF00563">
    <property type="entry name" value="EAL"/>
    <property type="match status" value="1"/>
</dbReference>
<dbReference type="Gene3D" id="3.30.70.270">
    <property type="match status" value="1"/>
</dbReference>
<dbReference type="InterPro" id="IPR029787">
    <property type="entry name" value="Nucleotide_cyclase"/>
</dbReference>
<dbReference type="InterPro" id="IPR035965">
    <property type="entry name" value="PAS-like_dom_sf"/>
</dbReference>
<evidence type="ECO:0000259" key="5">
    <source>
        <dbReference type="PROSITE" id="PS50883"/>
    </source>
</evidence>
<accession>G0A5C0</accession>
<dbReference type="InterPro" id="IPR035919">
    <property type="entry name" value="EAL_sf"/>
</dbReference>
<dbReference type="InterPro" id="IPR052155">
    <property type="entry name" value="Biofilm_reg_signaling"/>
</dbReference>
<dbReference type="NCBIfam" id="TIGR00254">
    <property type="entry name" value="GGDEF"/>
    <property type="match status" value="1"/>
</dbReference>
<dbReference type="CDD" id="cd01949">
    <property type="entry name" value="GGDEF"/>
    <property type="match status" value="1"/>
</dbReference>
<dbReference type="SUPFAM" id="SSF55785">
    <property type="entry name" value="PYP-like sensor domain (PAS domain)"/>
    <property type="match status" value="2"/>
</dbReference>
<dbReference type="SUPFAM" id="SSF53850">
    <property type="entry name" value="Periplasmic binding protein-like II"/>
    <property type="match status" value="1"/>
</dbReference>
<reference evidence="7 8" key="1">
    <citation type="journal article" date="2011" name="J. Bacteriol.">
        <title>Complete Genome Sequence of the Aerobic Marine Methanotroph Methylomonas methanica MC09.</title>
        <authorList>
            <person name="Boden R."/>
            <person name="Cunliffe M."/>
            <person name="Scanlan J."/>
            <person name="Moussard H."/>
            <person name="Kits K.D."/>
            <person name="Klotz M.G."/>
            <person name="Jetten M.S."/>
            <person name="Vuilleumier S."/>
            <person name="Han J."/>
            <person name="Peters L."/>
            <person name="Mikhailova N."/>
            <person name="Teshima H."/>
            <person name="Tapia R."/>
            <person name="Kyrpides N."/>
            <person name="Ivanova N."/>
            <person name="Pagani I."/>
            <person name="Cheng J.F."/>
            <person name="Goodwin L."/>
            <person name="Han C."/>
            <person name="Hauser L."/>
            <person name="Land M.L."/>
            <person name="Lapidus A."/>
            <person name="Lucas S."/>
            <person name="Pitluck S."/>
            <person name="Woyke T."/>
            <person name="Stein L."/>
            <person name="Murrell J.C."/>
        </authorList>
    </citation>
    <scope>NUCLEOTIDE SEQUENCE [LARGE SCALE GENOMIC DNA]</scope>
    <source>
        <strain evidence="7 8">MC09</strain>
    </source>
</reference>
<dbReference type="SMART" id="SM00052">
    <property type="entry name" value="EAL"/>
    <property type="match status" value="1"/>
</dbReference>
<dbReference type="AlphaFoldDB" id="G0A5C0"/>
<dbReference type="eggNOG" id="COG5001">
    <property type="taxonomic scope" value="Bacteria"/>
</dbReference>
<proteinExistence type="predicted"/>
<feature type="domain" description="PAC" evidence="4">
    <location>
        <begin position="443"/>
        <end position="496"/>
    </location>
</feature>
<dbReference type="PROSITE" id="PS50113">
    <property type="entry name" value="PAC"/>
    <property type="match status" value="2"/>
</dbReference>
<name>G0A5C0_METMM</name>
<evidence type="ECO:0000256" key="2">
    <source>
        <dbReference type="SAM" id="Phobius"/>
    </source>
</evidence>
<dbReference type="PANTHER" id="PTHR44757:SF2">
    <property type="entry name" value="BIOFILM ARCHITECTURE MAINTENANCE PROTEIN MBAA"/>
    <property type="match status" value="1"/>
</dbReference>
<dbReference type="PROSITE" id="PS50112">
    <property type="entry name" value="PAS"/>
    <property type="match status" value="2"/>
</dbReference>
<evidence type="ECO:0000259" key="3">
    <source>
        <dbReference type="PROSITE" id="PS50112"/>
    </source>
</evidence>
<dbReference type="PROSITE" id="PS50887">
    <property type="entry name" value="GGDEF"/>
    <property type="match status" value="1"/>
</dbReference>
<feature type="domain" description="EAL" evidence="5">
    <location>
        <begin position="793"/>
        <end position="1047"/>
    </location>
</feature>
<evidence type="ECO:0000313" key="7">
    <source>
        <dbReference type="EMBL" id="AEG01626.1"/>
    </source>
</evidence>
<dbReference type="Proteomes" id="UP000008888">
    <property type="component" value="Chromosome"/>
</dbReference>
<comment type="cofactor">
    <cofactor evidence="1">
        <name>Mg(2+)</name>
        <dbReference type="ChEBI" id="CHEBI:18420"/>
    </cofactor>
</comment>
<keyword evidence="2" id="KW-0812">Transmembrane</keyword>
<dbReference type="InterPro" id="IPR000160">
    <property type="entry name" value="GGDEF_dom"/>
</dbReference>
<dbReference type="FunFam" id="3.30.70.270:FF:000001">
    <property type="entry name" value="Diguanylate cyclase domain protein"/>
    <property type="match status" value="1"/>
</dbReference>
<keyword evidence="2" id="KW-0472">Membrane</keyword>
<organism evidence="7 8">
    <name type="scientific">Methylomonas methanica (strain DSM 25384 / MC09)</name>
    <dbReference type="NCBI Taxonomy" id="857087"/>
    <lineage>
        <taxon>Bacteria</taxon>
        <taxon>Pseudomonadati</taxon>
        <taxon>Pseudomonadota</taxon>
        <taxon>Gammaproteobacteria</taxon>
        <taxon>Methylococcales</taxon>
        <taxon>Methylococcaceae</taxon>
        <taxon>Methylomonas</taxon>
    </lineage>
</organism>
<dbReference type="Pfam" id="PF12974">
    <property type="entry name" value="Phosphonate-bd"/>
    <property type="match status" value="1"/>
</dbReference>
<dbReference type="Gene3D" id="3.30.450.20">
    <property type="entry name" value="PAS domain"/>
    <property type="match status" value="2"/>
</dbReference>
<evidence type="ECO:0000256" key="1">
    <source>
        <dbReference type="ARBA" id="ARBA00001946"/>
    </source>
</evidence>
<reference evidence="8" key="3">
    <citation type="submission" date="2011-05" db="EMBL/GenBank/DDBJ databases">
        <title>Complete sequence of Methylomonas methanica MC09.</title>
        <authorList>
            <consortium name="US DOE Joint Genome Institute"/>
            <person name="Lucas S."/>
            <person name="Han J."/>
            <person name="Lapidus A."/>
            <person name="Cheng J.-F."/>
            <person name="Goodwin L."/>
            <person name="Pitluck S."/>
            <person name="Peters L."/>
            <person name="Mikhailova N."/>
            <person name="Teshima H."/>
            <person name="Han C."/>
            <person name="Tapia R."/>
            <person name="Land M."/>
            <person name="Hauser L."/>
            <person name="Kyrpides N."/>
            <person name="Ivanova N."/>
            <person name="Pagani I."/>
            <person name="Stein L."/>
            <person name="Woyke T."/>
        </authorList>
    </citation>
    <scope>NUCLEOTIDE SEQUENCE [LARGE SCALE GENOMIC DNA]</scope>
    <source>
        <strain evidence="8">MC09</strain>
    </source>
</reference>
<dbReference type="RefSeq" id="WP_013819853.1">
    <property type="nucleotide sequence ID" value="NC_015572.1"/>
</dbReference>
<dbReference type="Gene3D" id="3.40.190.10">
    <property type="entry name" value="Periplasmic binding protein-like II"/>
    <property type="match status" value="2"/>
</dbReference>
<dbReference type="PANTHER" id="PTHR44757">
    <property type="entry name" value="DIGUANYLATE CYCLASE DGCP"/>
    <property type="match status" value="1"/>
</dbReference>
<dbReference type="KEGG" id="mmt:Metme_3254"/>
<reference key="2">
    <citation type="submission" date="2011-05" db="EMBL/GenBank/DDBJ databases">
        <title>Complete genome sequence of the aerobic marine methanotroph Methylomonas methanica MC09.</title>
        <authorList>
            <person name="Boden R."/>
            <person name="Cunliffe M."/>
            <person name="Scanlan J."/>
            <person name="Moussard H."/>
            <person name="Kits K.D."/>
            <person name="Klotz M."/>
            <person name="Jetten M."/>
            <person name="Vuilleumier S."/>
            <person name="Han J."/>
            <person name="Peters L."/>
            <person name="Mikhailova N."/>
            <person name="Teshima H."/>
            <person name="Tapia R."/>
            <person name="Kyrpides N."/>
            <person name="Ivanova N."/>
            <person name="Pagani I."/>
            <person name="Cheng J.-F."/>
            <person name="Goodwin L."/>
            <person name="Han C."/>
            <person name="Hauser L."/>
            <person name="Land M."/>
            <person name="Lapidus A."/>
            <person name="Lucas S."/>
            <person name="Pitluck S."/>
            <person name="Woyke T."/>
            <person name="Stein L.Y."/>
            <person name="Murrell C."/>
        </authorList>
    </citation>
    <scope>NUCLEOTIDE SEQUENCE</scope>
    <source>
        <strain>MC09</strain>
    </source>
</reference>
<evidence type="ECO:0000259" key="4">
    <source>
        <dbReference type="PROSITE" id="PS50113"/>
    </source>
</evidence>
<keyword evidence="8" id="KW-1185">Reference proteome</keyword>
<dbReference type="Gene3D" id="3.20.20.450">
    <property type="entry name" value="EAL domain"/>
    <property type="match status" value="1"/>
</dbReference>
<dbReference type="InterPro" id="IPR001610">
    <property type="entry name" value="PAC"/>
</dbReference>
<feature type="domain" description="PAS" evidence="3">
    <location>
        <begin position="490"/>
        <end position="539"/>
    </location>
</feature>
<feature type="domain" description="PAC" evidence="4">
    <location>
        <begin position="566"/>
        <end position="618"/>
    </location>
</feature>
<dbReference type="InterPro" id="IPR000700">
    <property type="entry name" value="PAS-assoc_C"/>
</dbReference>
<evidence type="ECO:0000259" key="6">
    <source>
        <dbReference type="PROSITE" id="PS50887"/>
    </source>
</evidence>
<dbReference type="STRING" id="857087.Metme_3254"/>
<dbReference type="NCBIfam" id="TIGR00229">
    <property type="entry name" value="sensory_box"/>
    <property type="match status" value="2"/>
</dbReference>
<dbReference type="HOGENOM" id="CLU_000445_70_49_6"/>
<feature type="transmembrane region" description="Helical" evidence="2">
    <location>
        <begin position="327"/>
        <end position="348"/>
    </location>
</feature>